<dbReference type="AlphaFoldDB" id="A0A2H0LZN2"/>
<evidence type="ECO:0000256" key="1">
    <source>
        <dbReference type="SAM" id="Coils"/>
    </source>
</evidence>
<reference evidence="4 5" key="1">
    <citation type="submission" date="2017-09" db="EMBL/GenBank/DDBJ databases">
        <title>Depth-based differentiation of microbial function through sediment-hosted aquifers and enrichment of novel symbionts in the deep terrestrial subsurface.</title>
        <authorList>
            <person name="Probst A.J."/>
            <person name="Ladd B."/>
            <person name="Jarett J.K."/>
            <person name="Geller-Mcgrath D.E."/>
            <person name="Sieber C.M."/>
            <person name="Emerson J.B."/>
            <person name="Anantharaman K."/>
            <person name="Thomas B.C."/>
            <person name="Malmstrom R."/>
            <person name="Stieglmeier M."/>
            <person name="Klingl A."/>
            <person name="Woyke T."/>
            <person name="Ryan C.M."/>
            <person name="Banfield J.F."/>
        </authorList>
    </citation>
    <scope>NUCLEOTIDE SEQUENCE [LARGE SCALE GENOMIC DNA]</scope>
    <source>
        <strain evidence="4">CG11_big_fil_rev_8_21_14_0_20_42_13</strain>
    </source>
</reference>
<evidence type="ECO:0000313" key="4">
    <source>
        <dbReference type="EMBL" id="PIQ89848.1"/>
    </source>
</evidence>
<feature type="domain" description="C4-type zinc ribbon" evidence="2">
    <location>
        <begin position="203"/>
        <end position="235"/>
    </location>
</feature>
<dbReference type="InterPro" id="IPR003743">
    <property type="entry name" value="Zf-RING_7"/>
</dbReference>
<keyword evidence="1" id="KW-0175">Coiled coil</keyword>
<dbReference type="Proteomes" id="UP000229641">
    <property type="component" value="Unassembled WGS sequence"/>
</dbReference>
<dbReference type="PANTHER" id="PTHR39082">
    <property type="entry name" value="PHOSPHOLIPASE C-BETA-2-RELATED"/>
    <property type="match status" value="1"/>
</dbReference>
<dbReference type="EMBL" id="PCWA01000014">
    <property type="protein sequence ID" value="PIQ89848.1"/>
    <property type="molecule type" value="Genomic_DNA"/>
</dbReference>
<evidence type="ECO:0000259" key="3">
    <source>
        <dbReference type="Pfam" id="PF24481"/>
    </source>
</evidence>
<dbReference type="Gene3D" id="1.10.287.1490">
    <property type="match status" value="1"/>
</dbReference>
<protein>
    <submittedName>
        <fullName evidence="4">Uncharacterized protein</fullName>
    </submittedName>
</protein>
<feature type="coiled-coil region" evidence="1">
    <location>
        <begin position="51"/>
        <end position="92"/>
    </location>
</feature>
<dbReference type="PANTHER" id="PTHR39082:SF1">
    <property type="entry name" value="SCAVENGER RECEPTOR CLASS A MEMBER 3"/>
    <property type="match status" value="1"/>
</dbReference>
<dbReference type="Pfam" id="PF24481">
    <property type="entry name" value="CT398_CC"/>
    <property type="match status" value="1"/>
</dbReference>
<evidence type="ECO:0000313" key="5">
    <source>
        <dbReference type="Proteomes" id="UP000229641"/>
    </source>
</evidence>
<comment type="caution">
    <text evidence="4">The sequence shown here is derived from an EMBL/GenBank/DDBJ whole genome shotgun (WGS) entry which is preliminary data.</text>
</comment>
<accession>A0A2H0LZN2</accession>
<feature type="coiled-coil region" evidence="1">
    <location>
        <begin position="123"/>
        <end position="168"/>
    </location>
</feature>
<evidence type="ECO:0000259" key="2">
    <source>
        <dbReference type="Pfam" id="PF02591"/>
    </source>
</evidence>
<organism evidence="4 5">
    <name type="scientific">Candidatus Ghiorseimicrobium undicola</name>
    <dbReference type="NCBI Taxonomy" id="1974746"/>
    <lineage>
        <taxon>Bacteria</taxon>
        <taxon>Pseudomonadati</taxon>
        <taxon>Candidatus Omnitrophota</taxon>
        <taxon>Candidatus Ghiorseimicrobium</taxon>
    </lineage>
</organism>
<dbReference type="InterPro" id="IPR052376">
    <property type="entry name" value="Oxidative_Scav/Glycosyltrans"/>
</dbReference>
<name>A0A2H0LZN2_9BACT</name>
<dbReference type="Pfam" id="PF02591">
    <property type="entry name" value="Zn_ribbon_9"/>
    <property type="match status" value="1"/>
</dbReference>
<sequence length="240" mass="27784">MAEISIKEQLSYLVELQEIDLQIYNQKNRFDDIPLQIDKKTKEFESRKSSLKALDDKKNQLLVQKKDAELELASKEENITKLQNQLFQIKTNKEYTAMLKEIEGGKADKSHIEDKILTVMLQLDGFIVEVQKEKENLAQEEKKLAAENAKLKDEQKVIEEALLSLNNKRGQISVKVDAKILKIYDRILKNKEGLALVKVENFACQGCFMNVPPQVVNEIRMHERIVTCEMCSRILYEEAQ</sequence>
<dbReference type="InterPro" id="IPR056003">
    <property type="entry name" value="CT398_CC_hairpin"/>
</dbReference>
<feature type="domain" description="CT398-like coiled coil hairpin" evidence="3">
    <location>
        <begin position="16"/>
        <end position="190"/>
    </location>
</feature>
<proteinExistence type="predicted"/>
<gene>
    <name evidence="4" type="ORF">COV72_00700</name>
</gene>